<feature type="transmembrane region" description="Helical" evidence="1">
    <location>
        <begin position="939"/>
        <end position="961"/>
    </location>
</feature>
<evidence type="ECO:0000256" key="1">
    <source>
        <dbReference type="SAM" id="Phobius"/>
    </source>
</evidence>
<feature type="domain" description="Phlebovirus glycoprotein G2 fusion" evidence="2">
    <location>
        <begin position="1052"/>
        <end position="1375"/>
    </location>
</feature>
<dbReference type="InterPro" id="IPR043603">
    <property type="entry name" value="Phlebo_G2_C"/>
</dbReference>
<feature type="domain" description="Phlebovirus glycoprotein G2 C-terminal" evidence="3">
    <location>
        <begin position="1392"/>
        <end position="1554"/>
    </location>
</feature>
<proteinExistence type="predicted"/>
<keyword evidence="1" id="KW-0812">Transmembrane</keyword>
<keyword evidence="1" id="KW-0472">Membrane</keyword>
<dbReference type="Pfam" id="PF07245">
    <property type="entry name" value="Phlebovirus_G2"/>
    <property type="match status" value="1"/>
</dbReference>
<evidence type="ECO:0000313" key="4">
    <source>
        <dbReference type="EMBL" id="QID77677.1"/>
    </source>
</evidence>
<dbReference type="Gene3D" id="2.60.40.3770">
    <property type="match status" value="1"/>
</dbReference>
<keyword evidence="1" id="KW-1133">Transmembrane helix</keyword>
<dbReference type="Pfam" id="PF19019">
    <property type="entry name" value="Phlebo_G2_C"/>
    <property type="match status" value="1"/>
</dbReference>
<dbReference type="Gene3D" id="2.60.98.50">
    <property type="match status" value="1"/>
</dbReference>
<evidence type="ECO:0000259" key="2">
    <source>
        <dbReference type="Pfam" id="PF07245"/>
    </source>
</evidence>
<feature type="transmembrane region" description="Helical" evidence="1">
    <location>
        <begin position="1526"/>
        <end position="1548"/>
    </location>
</feature>
<dbReference type="InterPro" id="IPR009878">
    <property type="entry name" value="Phlebovirus_G2_fusion"/>
</dbReference>
<organism evidence="4">
    <name type="scientific">Pink bollworm virus 3</name>
    <dbReference type="NCBI Taxonomy" id="2713148"/>
    <lineage>
        <taxon>Viruses</taxon>
        <taxon>Riboviria</taxon>
    </lineage>
</organism>
<protein>
    <submittedName>
        <fullName evidence="4">Glycoprotein</fullName>
    </submittedName>
</protein>
<dbReference type="SMR" id="A0A6G6C926"/>
<name>A0A6G6C926_9VIRU</name>
<evidence type="ECO:0000259" key="3">
    <source>
        <dbReference type="Pfam" id="PF19019"/>
    </source>
</evidence>
<feature type="transmembrane region" description="Helical" evidence="1">
    <location>
        <begin position="899"/>
        <end position="927"/>
    </location>
</feature>
<accession>A0A6G6C926</accession>
<reference evidence="4" key="1">
    <citation type="submission" date="2019-07" db="EMBL/GenBank/DDBJ databases">
        <title>Identification of RNA viruses from the transcriptome of pheromone gland in pink bollworm moth, Pectinophora gossypiella.</title>
        <authorList>
            <person name="Dou X."/>
        </authorList>
    </citation>
    <scope>NUCLEOTIDE SEQUENCE</scope>
</reference>
<dbReference type="EMBL" id="MN164621">
    <property type="protein sequence ID" value="QID77677.1"/>
    <property type="molecule type" value="Genomic_RNA"/>
</dbReference>
<sequence length="1558" mass="173798">MPSLCCYFENTSGDTMGGTGLHCLDLESDLRGSDLPLGEGEPHLRSKVYGHNRVLWGNSLAECRKAEGYGGERRRGISSAKRHYELVSITRSTLVAVFLMIPVVIGDNHFFQGANVTFNVNTDINVNGTFNMINYNSKDGGEEIWNQIKEKTLKKVSDSNAKGKMSGSFSLNLDGEETKLDLDVDNDLMTTKKTIVKTTTLRPSTVIKNTLLYIAPVNKTTVPVKAAAISSMKPTVASKRVERNSKKSSEMTTEAPLKGLTVNSTRIQGDDGGFEARDGQETTEDGIVTIGVHCVKVVRSMMNLYPQEFRKCEEIFEISDSNRDLKFTEMLDILEAALLELCQSQPQFYLESTSNLTFQVGMLVISKDIGLIKNKTDEVIDYISELNAEVTAKNSMELVRKIVAITKERVNNAKSAMIALTTKSARTRRSLLTVIEEESDDDGFAGADMEEMERSLIKKTRDSKTKLRSMIIPIAKALKGPSLISYIIPTNSTEDEANLDAILTSGKRILVREYMTSKTAQIIRMRASDSEVHSHDVVNIMEAGRKMMKLTRCHQTVSYKKSMIEPCTVGIMIAQVIGTKLCHDSKICPLGQAINGKTGNCTVQECAHLGLAANWRGESYINNSGNYWRNDYKYDSQFRVGGDLVCTINNVDVTGSNKCDSPKIKKLGSYELISFILLRNKTQIIGSPVGYKIVPSLAGNFTSSVVCRPDDVCGDCLTGKKSCAGDDAYCRREGIACVLDSECLCSTTQLAESKSLVKYDKTGAVSESVDIDFYFRTWAPVEFETRNVEDVVKSKSSCSMESLCTTGKVITSSDCEIRSVKLTISSRTLWIHDSRGLKTIETAIPWDLVLDKNAYTVTVFFADPYQREKSVKSVCQPFRVCQSITCLYCKEYLRAVRCWGVGTIILLLIIVPSFVVTLLWFLGLLLLKVGVVKRTIRRIIRTVWYIMCPCNLLLLLLLRAFRKGVKASKNAHSKIADYHDTIYKEEMEGLVIQDQGSFKKRFEPPSYDRVREEGLERPRLKGKPNLPYHLRMFQLNVVMCVMIQLIQITDGCSDSKVYSFSSKDCKTDMGVVSCETTTETSLIVSGTEQEVCFIMKSDKGDLMASMVLHIEGVNLECVKSVQYYVWDPKASLYSHSNCPSRDYCYEGPSSSCQKFLNGENLCNEMWPDLIGKLKEKYCYSSPGCAGNGCIMCSEGCVFGVVTYENPDQVTYEVSKCSSWRYRVKARMYVRRGDLSVKTSLTLEDSITKEFDGIGVTLKSITTPPTMLINKCFLTKENRIAMADCQSTDAIQAGAIGEIRCGLHSDSLNPNKLCLVSRNLVKVSRDGWNLRLEENMINVSAAFARGLLPKPFGSYNVENVGSTIVASLPPNSVVQILLSFKKYQIEMKKETSACYALKATIKGCYSCSEGANLTIRLNEEKKMTGESIIASHLHCRTAGVSALFSVKKESTMISSMINTESENIDEVCEFQCGGYKQDLRVIAHLTEKIMFDPRNQDHMITSSSSGHVNDVVPWSLESLFSVWRIKLVLSVFLFLILTLIFLKIAFMIFRRKRESLKMV</sequence>